<dbReference type="InterPro" id="IPR027558">
    <property type="entry name" value="Pre_pil_HX9DG_C"/>
</dbReference>
<organism evidence="3 4">
    <name type="scientific">Stratiformator vulcanicus</name>
    <dbReference type="NCBI Taxonomy" id="2527980"/>
    <lineage>
        <taxon>Bacteria</taxon>
        <taxon>Pseudomonadati</taxon>
        <taxon>Planctomycetota</taxon>
        <taxon>Planctomycetia</taxon>
        <taxon>Planctomycetales</taxon>
        <taxon>Planctomycetaceae</taxon>
        <taxon>Stratiformator</taxon>
    </lineage>
</organism>
<dbReference type="NCBIfam" id="TIGR04294">
    <property type="entry name" value="pre_pil_HX9DG"/>
    <property type="match status" value="1"/>
</dbReference>
<keyword evidence="4" id="KW-1185">Reference proteome</keyword>
<dbReference type="Pfam" id="PF07596">
    <property type="entry name" value="SBP_bac_10"/>
    <property type="match status" value="1"/>
</dbReference>
<dbReference type="Proteomes" id="UP000317318">
    <property type="component" value="Chromosome"/>
</dbReference>
<evidence type="ECO:0000313" key="4">
    <source>
        <dbReference type="Proteomes" id="UP000317318"/>
    </source>
</evidence>
<name>A0A517R132_9PLAN</name>
<sequence>MKHSTSRASTPRPRGFTLIELLVVIAIIAILIALLLPAVQQAREAARRSTCQNNLKQIGIALHNYHDNFSMLPFGLMSGSNPQSSSGTHNGVWTWASYLLPYMDQSSVYEAMQVGNRQPFPPATTGVYATPVATFICPSDRKDRTFTVRGEDVAKSNYVGAFLSCSRTDSAWWNPLLWSSSATGYPRTATIKPTLLTFQGMFQRDVNVDFSAVEDGLSNTIAVGERATENGRGYLYATESASPRDNDGAAGALASGGTPINDWDCTTDDRCGNRIFSSRHAGGAHFLIGDGAVVFLNENIDHSCATSSAGIFQRLIHRRDRETVGKF</sequence>
<accession>A0A517R132</accession>
<dbReference type="PROSITE" id="PS00409">
    <property type="entry name" value="PROKAR_NTER_METHYL"/>
    <property type="match status" value="1"/>
</dbReference>
<dbReference type="Pfam" id="PF07963">
    <property type="entry name" value="N_methyl"/>
    <property type="match status" value="1"/>
</dbReference>
<dbReference type="InterPro" id="IPR012902">
    <property type="entry name" value="N_methyl_site"/>
</dbReference>
<dbReference type="KEGG" id="svp:Pan189_19300"/>
<keyword evidence="1" id="KW-0472">Membrane</keyword>
<gene>
    <name evidence="3" type="primary">xcpT_10</name>
    <name evidence="3" type="ORF">Pan189_19300</name>
</gene>
<dbReference type="PANTHER" id="PTHR30093">
    <property type="entry name" value="GENERAL SECRETION PATHWAY PROTEIN G"/>
    <property type="match status" value="1"/>
</dbReference>
<evidence type="ECO:0000259" key="2">
    <source>
        <dbReference type="Pfam" id="PF07596"/>
    </source>
</evidence>
<dbReference type="RefSeq" id="WP_145363654.1">
    <property type="nucleotide sequence ID" value="NZ_CP036268.1"/>
</dbReference>
<feature type="domain" description="DUF1559" evidence="2">
    <location>
        <begin position="40"/>
        <end position="302"/>
    </location>
</feature>
<dbReference type="EMBL" id="CP036268">
    <property type="protein sequence ID" value="QDT37550.1"/>
    <property type="molecule type" value="Genomic_DNA"/>
</dbReference>
<dbReference type="Gene3D" id="3.30.700.10">
    <property type="entry name" value="Glycoprotein, Type 4 Pilin"/>
    <property type="match status" value="1"/>
</dbReference>
<dbReference type="SUPFAM" id="SSF54523">
    <property type="entry name" value="Pili subunits"/>
    <property type="match status" value="1"/>
</dbReference>
<evidence type="ECO:0000313" key="3">
    <source>
        <dbReference type="EMBL" id="QDT37550.1"/>
    </source>
</evidence>
<dbReference type="PANTHER" id="PTHR30093:SF2">
    <property type="entry name" value="TYPE II SECRETION SYSTEM PROTEIN H"/>
    <property type="match status" value="1"/>
</dbReference>
<dbReference type="OrthoDB" id="241541at2"/>
<proteinExistence type="predicted"/>
<dbReference type="InterPro" id="IPR011453">
    <property type="entry name" value="DUF1559"/>
</dbReference>
<dbReference type="InterPro" id="IPR045584">
    <property type="entry name" value="Pilin-like"/>
</dbReference>
<keyword evidence="1" id="KW-0812">Transmembrane</keyword>
<feature type="transmembrane region" description="Helical" evidence="1">
    <location>
        <begin position="21"/>
        <end position="39"/>
    </location>
</feature>
<evidence type="ECO:0000256" key="1">
    <source>
        <dbReference type="SAM" id="Phobius"/>
    </source>
</evidence>
<dbReference type="NCBIfam" id="TIGR02532">
    <property type="entry name" value="IV_pilin_GFxxxE"/>
    <property type="match status" value="1"/>
</dbReference>
<dbReference type="AlphaFoldDB" id="A0A517R132"/>
<reference evidence="3 4" key="1">
    <citation type="submission" date="2019-02" db="EMBL/GenBank/DDBJ databases">
        <title>Deep-cultivation of Planctomycetes and their phenomic and genomic characterization uncovers novel biology.</title>
        <authorList>
            <person name="Wiegand S."/>
            <person name="Jogler M."/>
            <person name="Boedeker C."/>
            <person name="Pinto D."/>
            <person name="Vollmers J."/>
            <person name="Rivas-Marin E."/>
            <person name="Kohn T."/>
            <person name="Peeters S.H."/>
            <person name="Heuer A."/>
            <person name="Rast P."/>
            <person name="Oberbeckmann S."/>
            <person name="Bunk B."/>
            <person name="Jeske O."/>
            <person name="Meyerdierks A."/>
            <person name="Storesund J.E."/>
            <person name="Kallscheuer N."/>
            <person name="Luecker S."/>
            <person name="Lage O.M."/>
            <person name="Pohl T."/>
            <person name="Merkel B.J."/>
            <person name="Hornburger P."/>
            <person name="Mueller R.-W."/>
            <person name="Bruemmer F."/>
            <person name="Labrenz M."/>
            <person name="Spormann A.M."/>
            <person name="Op den Camp H."/>
            <person name="Overmann J."/>
            <person name="Amann R."/>
            <person name="Jetten M.S.M."/>
            <person name="Mascher T."/>
            <person name="Medema M.H."/>
            <person name="Devos D.P."/>
            <person name="Kaster A.-K."/>
            <person name="Ovreas L."/>
            <person name="Rohde M."/>
            <person name="Galperin M.Y."/>
            <person name="Jogler C."/>
        </authorList>
    </citation>
    <scope>NUCLEOTIDE SEQUENCE [LARGE SCALE GENOMIC DNA]</scope>
    <source>
        <strain evidence="3 4">Pan189</strain>
    </source>
</reference>
<keyword evidence="1" id="KW-1133">Transmembrane helix</keyword>
<protein>
    <submittedName>
        <fullName evidence="3">Type II secretion system protein G</fullName>
    </submittedName>
</protein>